<name>A0A6A6IE38_9PLEO</name>
<evidence type="ECO:0000313" key="6">
    <source>
        <dbReference type="Proteomes" id="UP000800094"/>
    </source>
</evidence>
<dbReference type="AlphaFoldDB" id="A0A6A6IE38"/>
<dbReference type="GO" id="GO:0000981">
    <property type="term" value="F:DNA-binding transcription factor activity, RNA polymerase II-specific"/>
    <property type="evidence" value="ECO:0007669"/>
    <property type="project" value="InterPro"/>
</dbReference>
<keyword evidence="3" id="KW-1133">Transmembrane helix</keyword>
<dbReference type="GeneID" id="54582562"/>
<keyword evidence="3" id="KW-0472">Membrane</keyword>
<accession>A0A6A6IE38</accession>
<proteinExistence type="predicted"/>
<evidence type="ECO:0000256" key="2">
    <source>
        <dbReference type="SAM" id="MobiDB-lite"/>
    </source>
</evidence>
<feature type="domain" description="Zn(2)-C6 fungal-type" evidence="4">
    <location>
        <begin position="7"/>
        <end position="35"/>
    </location>
</feature>
<dbReference type="Pfam" id="PF00172">
    <property type="entry name" value="Zn_clus"/>
    <property type="match status" value="1"/>
</dbReference>
<feature type="transmembrane region" description="Helical" evidence="3">
    <location>
        <begin position="375"/>
        <end position="394"/>
    </location>
</feature>
<dbReference type="Gene3D" id="4.10.240.10">
    <property type="entry name" value="Zn(2)-C6 fungal-type DNA-binding domain"/>
    <property type="match status" value="1"/>
</dbReference>
<sequence>MPKRSPGCFECRKRKVRCDEAKPECNTCLRRGTKCPGYRPAQSFILHEFNEKTERPAIIREDENRYRYANQGPDSSSPTESRAGAVVQLQPSELRPVEALVPKQVSPIAVERVQHLGTFLALYLPTWDGQTLPPPSAVILALPSLPATSQVLLAAVDALSAAQLAVANRNYPLIHRSRSLYGTALMQMMKTIKSPTQALADETLLATYLLTLYEVFVGVTQGHGFFYHVQGLLHLLKERGPSSFNSRLSMQIFHAIRYNSLSIGYHVRKASMLDSPEWLTVTTRAARVDPYVALLDICICIPRLLERTDKLAAAGSPAADIEKLIDDSQQLAGRAKAWFADLERSGPRYHKVDVGFMEGFLDICNDRTFDPVFDFHAFGAGICYLIYWMSMLILQSNTFKLLRQFRQLEPKQLFMWDREIGGYADCICRSVPYNTRPNTGYTARFGSMTPLVAARKYYEVKKAEKEVKWCEKVYHNSRVPGLYSTPIPMEPLKGVQKLVQNSDRYI</sequence>
<feature type="region of interest" description="Disordered" evidence="2">
    <location>
        <begin position="63"/>
        <end position="84"/>
    </location>
</feature>
<dbReference type="PANTHER" id="PTHR38111">
    <property type="entry name" value="ZN(2)-C6 FUNGAL-TYPE DOMAIN-CONTAINING PROTEIN-RELATED"/>
    <property type="match status" value="1"/>
</dbReference>
<dbReference type="SMART" id="SM00066">
    <property type="entry name" value="GAL4"/>
    <property type="match status" value="1"/>
</dbReference>
<dbReference type="InterPro" id="IPR021858">
    <property type="entry name" value="Fun_TF"/>
</dbReference>
<evidence type="ECO:0000313" key="5">
    <source>
        <dbReference type="EMBL" id="KAF2248459.1"/>
    </source>
</evidence>
<protein>
    <recommendedName>
        <fullName evidence="4">Zn(2)-C6 fungal-type domain-containing protein</fullName>
    </recommendedName>
</protein>
<dbReference type="OrthoDB" id="4491390at2759"/>
<organism evidence="5 6">
    <name type="scientific">Trematosphaeria pertusa</name>
    <dbReference type="NCBI Taxonomy" id="390896"/>
    <lineage>
        <taxon>Eukaryota</taxon>
        <taxon>Fungi</taxon>
        <taxon>Dikarya</taxon>
        <taxon>Ascomycota</taxon>
        <taxon>Pezizomycotina</taxon>
        <taxon>Dothideomycetes</taxon>
        <taxon>Pleosporomycetidae</taxon>
        <taxon>Pleosporales</taxon>
        <taxon>Massarineae</taxon>
        <taxon>Trematosphaeriaceae</taxon>
        <taxon>Trematosphaeria</taxon>
    </lineage>
</organism>
<dbReference type="Pfam" id="PF11951">
    <property type="entry name" value="Fungal_trans_2"/>
    <property type="match status" value="1"/>
</dbReference>
<dbReference type="PROSITE" id="PS50048">
    <property type="entry name" value="ZN2_CY6_FUNGAL_2"/>
    <property type="match status" value="1"/>
</dbReference>
<dbReference type="RefSeq" id="XP_033683463.1">
    <property type="nucleotide sequence ID" value="XM_033829232.1"/>
</dbReference>
<dbReference type="PANTHER" id="PTHR38111:SF2">
    <property type="entry name" value="FINGER DOMAIN PROTEIN, PUTATIVE (AFU_ORTHOLOGUE AFUA_1G01560)-RELATED"/>
    <property type="match status" value="1"/>
</dbReference>
<dbReference type="InterPro" id="IPR053178">
    <property type="entry name" value="Osmoadaptation_assoc"/>
</dbReference>
<dbReference type="PROSITE" id="PS00463">
    <property type="entry name" value="ZN2_CY6_FUNGAL_1"/>
    <property type="match status" value="1"/>
</dbReference>
<evidence type="ECO:0000256" key="3">
    <source>
        <dbReference type="SAM" id="Phobius"/>
    </source>
</evidence>
<evidence type="ECO:0000256" key="1">
    <source>
        <dbReference type="ARBA" id="ARBA00023242"/>
    </source>
</evidence>
<dbReference type="CDD" id="cd00067">
    <property type="entry name" value="GAL4"/>
    <property type="match status" value="1"/>
</dbReference>
<dbReference type="GO" id="GO:0008270">
    <property type="term" value="F:zinc ion binding"/>
    <property type="evidence" value="ECO:0007669"/>
    <property type="project" value="InterPro"/>
</dbReference>
<dbReference type="EMBL" id="ML987196">
    <property type="protein sequence ID" value="KAF2248459.1"/>
    <property type="molecule type" value="Genomic_DNA"/>
</dbReference>
<dbReference type="InterPro" id="IPR036864">
    <property type="entry name" value="Zn2-C6_fun-type_DNA-bd_sf"/>
</dbReference>
<keyword evidence="1" id="KW-0539">Nucleus</keyword>
<dbReference type="Proteomes" id="UP000800094">
    <property type="component" value="Unassembled WGS sequence"/>
</dbReference>
<keyword evidence="6" id="KW-1185">Reference proteome</keyword>
<reference evidence="5" key="1">
    <citation type="journal article" date="2020" name="Stud. Mycol.">
        <title>101 Dothideomycetes genomes: a test case for predicting lifestyles and emergence of pathogens.</title>
        <authorList>
            <person name="Haridas S."/>
            <person name="Albert R."/>
            <person name="Binder M."/>
            <person name="Bloem J."/>
            <person name="Labutti K."/>
            <person name="Salamov A."/>
            <person name="Andreopoulos B."/>
            <person name="Baker S."/>
            <person name="Barry K."/>
            <person name="Bills G."/>
            <person name="Bluhm B."/>
            <person name="Cannon C."/>
            <person name="Castanera R."/>
            <person name="Culley D."/>
            <person name="Daum C."/>
            <person name="Ezra D."/>
            <person name="Gonzalez J."/>
            <person name="Henrissat B."/>
            <person name="Kuo A."/>
            <person name="Liang C."/>
            <person name="Lipzen A."/>
            <person name="Lutzoni F."/>
            <person name="Magnuson J."/>
            <person name="Mondo S."/>
            <person name="Nolan M."/>
            <person name="Ohm R."/>
            <person name="Pangilinan J."/>
            <person name="Park H.-J."/>
            <person name="Ramirez L."/>
            <person name="Alfaro M."/>
            <person name="Sun H."/>
            <person name="Tritt A."/>
            <person name="Yoshinaga Y."/>
            <person name="Zwiers L.-H."/>
            <person name="Turgeon B."/>
            <person name="Goodwin S."/>
            <person name="Spatafora J."/>
            <person name="Crous P."/>
            <person name="Grigoriev I."/>
        </authorList>
    </citation>
    <scope>NUCLEOTIDE SEQUENCE</scope>
    <source>
        <strain evidence="5">CBS 122368</strain>
    </source>
</reference>
<gene>
    <name evidence="5" type="ORF">BU26DRAFT_520134</name>
</gene>
<dbReference type="SUPFAM" id="SSF57701">
    <property type="entry name" value="Zn2/Cys6 DNA-binding domain"/>
    <property type="match status" value="1"/>
</dbReference>
<keyword evidence="3" id="KW-0812">Transmembrane</keyword>
<evidence type="ECO:0000259" key="4">
    <source>
        <dbReference type="PROSITE" id="PS50048"/>
    </source>
</evidence>
<dbReference type="InterPro" id="IPR001138">
    <property type="entry name" value="Zn2Cys6_DnaBD"/>
</dbReference>